<comment type="function">
    <text evidence="6">Specifically methylates the ribose of guanosine 2251 in 23S rRNA.</text>
</comment>
<dbReference type="InterPro" id="IPR001537">
    <property type="entry name" value="SpoU_MeTrfase"/>
</dbReference>
<dbReference type="InterPro" id="IPR029026">
    <property type="entry name" value="tRNA_m1G_MTases_N"/>
</dbReference>
<evidence type="ECO:0000256" key="5">
    <source>
        <dbReference type="ARBA" id="ARBA00022691"/>
    </source>
</evidence>
<dbReference type="HAMAP" id="MF_01887">
    <property type="entry name" value="23SrRNA_methyltr_B"/>
    <property type="match status" value="1"/>
</dbReference>
<dbReference type="InterPro" id="IPR024915">
    <property type="entry name" value="23S_rRNA_MeTrfase_RlmB"/>
</dbReference>
<dbReference type="Gene3D" id="3.30.1330.30">
    <property type="match status" value="1"/>
</dbReference>
<dbReference type="SUPFAM" id="SSF55315">
    <property type="entry name" value="L30e-like"/>
    <property type="match status" value="1"/>
</dbReference>
<evidence type="ECO:0000256" key="2">
    <source>
        <dbReference type="ARBA" id="ARBA00022552"/>
    </source>
</evidence>
<dbReference type="SUPFAM" id="SSF75217">
    <property type="entry name" value="alpha/beta knot"/>
    <property type="match status" value="1"/>
</dbReference>
<dbReference type="Pfam" id="PF08032">
    <property type="entry name" value="SpoU_sub_bind"/>
    <property type="match status" value="1"/>
</dbReference>
<organism evidence="9 10">
    <name type="scientific">Cobetia crustatorum</name>
    <dbReference type="NCBI Taxonomy" id="553385"/>
    <lineage>
        <taxon>Bacteria</taxon>
        <taxon>Pseudomonadati</taxon>
        <taxon>Pseudomonadota</taxon>
        <taxon>Gammaproteobacteria</taxon>
        <taxon>Oceanospirillales</taxon>
        <taxon>Halomonadaceae</taxon>
        <taxon>Cobetia</taxon>
    </lineage>
</organism>
<evidence type="ECO:0000256" key="4">
    <source>
        <dbReference type="ARBA" id="ARBA00022679"/>
    </source>
</evidence>
<evidence type="ECO:0000256" key="6">
    <source>
        <dbReference type="HAMAP-Rule" id="MF_01887"/>
    </source>
</evidence>
<comment type="similarity">
    <text evidence="6">Belongs to the class IV-like SAM-binding methyltransferase superfamily. RNA methyltransferase TrmH family. RlmB subfamily.</text>
</comment>
<dbReference type="FunFam" id="3.40.1280.10:FF:000008">
    <property type="entry name" value="Group 3 RNA methyltransferase TrmH"/>
    <property type="match status" value="1"/>
</dbReference>
<evidence type="ECO:0000259" key="8">
    <source>
        <dbReference type="SMART" id="SM00967"/>
    </source>
</evidence>
<keyword evidence="2 6" id="KW-0698">rRNA processing</keyword>
<feature type="binding site" evidence="6">
    <location>
        <position position="244"/>
    </location>
    <ligand>
        <name>S-adenosyl-L-methionine</name>
        <dbReference type="ChEBI" id="CHEBI:59789"/>
    </ligand>
</feature>
<keyword evidence="4 6" id="KW-0808">Transferase</keyword>
<keyword evidence="5 6" id="KW-0949">S-adenosyl-L-methionine</keyword>
<dbReference type="Proteomes" id="UP000319941">
    <property type="component" value="Unassembled WGS sequence"/>
</dbReference>
<dbReference type="GO" id="GO:0070039">
    <property type="term" value="F:rRNA (guanosine-2'-O-)-methyltransferase activity"/>
    <property type="evidence" value="ECO:0007669"/>
    <property type="project" value="UniProtKB-UniRule"/>
</dbReference>
<comment type="subcellular location">
    <subcellularLocation>
        <location evidence="6">Cytoplasm</location>
    </subcellularLocation>
</comment>
<dbReference type="Gene3D" id="3.40.1280.10">
    <property type="match status" value="1"/>
</dbReference>
<keyword evidence="3 6" id="KW-0489">Methyltransferase</keyword>
<dbReference type="EMBL" id="VNFH01000002">
    <property type="protein sequence ID" value="TVU72843.1"/>
    <property type="molecule type" value="Genomic_DNA"/>
</dbReference>
<dbReference type="InterPro" id="IPR013123">
    <property type="entry name" value="SpoU_subst-bd"/>
</dbReference>
<feature type="binding site" evidence="6">
    <location>
        <position position="264"/>
    </location>
    <ligand>
        <name>S-adenosyl-L-methionine</name>
        <dbReference type="ChEBI" id="CHEBI:59789"/>
    </ligand>
</feature>
<dbReference type="AlphaFoldDB" id="A0A558HUN9"/>
<evidence type="ECO:0000256" key="7">
    <source>
        <dbReference type="SAM" id="MobiDB-lite"/>
    </source>
</evidence>
<dbReference type="GO" id="GO:0003723">
    <property type="term" value="F:RNA binding"/>
    <property type="evidence" value="ECO:0007669"/>
    <property type="project" value="InterPro"/>
</dbReference>
<name>A0A558HUN9_9GAMM</name>
<proteinExistence type="inferred from homology"/>
<dbReference type="InterPro" id="IPR004441">
    <property type="entry name" value="rRNA_MeTrfase_TrmH"/>
</dbReference>
<keyword evidence="10" id="KW-1185">Reference proteome</keyword>
<comment type="catalytic activity">
    <reaction evidence="6">
        <text>guanosine(2251) in 23S rRNA + S-adenosyl-L-methionine = 2'-O-methylguanosine(2251) in 23S rRNA + S-adenosyl-L-homocysteine + H(+)</text>
        <dbReference type="Rhea" id="RHEA:24140"/>
        <dbReference type="Rhea" id="RHEA-COMP:10239"/>
        <dbReference type="Rhea" id="RHEA-COMP:10241"/>
        <dbReference type="ChEBI" id="CHEBI:15378"/>
        <dbReference type="ChEBI" id="CHEBI:57856"/>
        <dbReference type="ChEBI" id="CHEBI:59789"/>
        <dbReference type="ChEBI" id="CHEBI:74269"/>
        <dbReference type="ChEBI" id="CHEBI:74445"/>
        <dbReference type="EC" id="2.1.1.185"/>
    </reaction>
</comment>
<dbReference type="InterPro" id="IPR029028">
    <property type="entry name" value="Alpha/beta_knot_MTases"/>
</dbReference>
<dbReference type="NCBIfam" id="TIGR00186">
    <property type="entry name" value="rRNA_methyl_3"/>
    <property type="match status" value="1"/>
</dbReference>
<dbReference type="SMART" id="SM00967">
    <property type="entry name" value="SpoU_sub_bind"/>
    <property type="match status" value="1"/>
</dbReference>
<sequence length="292" mass="30408">MSQDKGRKPGRGKPAGEQRGSDRGAGRRSGSRHSSGSSRAPQIPGGLEAVYGVHAVEALLARGRAPSELWVQAGEAETRLSDMIEQARAAGSRVTLRGRDELDALAAGGGAHQGLVALCPPLATENETGLKLRLDGWSHAEPPLFLVLDSVTDPHNLGACLRSADAAGAHGVIVPKDKSASLNATVRKVACGAAEVVPVYQVTNLVRTLDAMKESGVWVLGTAGEAEVLAFEADFTVPVALVMGAEGKGMRRLTREHCDSLVKLPMAGSVSSLNVSVAAGICLFEAVRQRRG</sequence>
<dbReference type="CDD" id="cd18103">
    <property type="entry name" value="SpoU-like_RlmB"/>
    <property type="match status" value="1"/>
</dbReference>
<dbReference type="EC" id="2.1.1.185" evidence="6"/>
<feature type="binding site" evidence="6">
    <location>
        <position position="273"/>
    </location>
    <ligand>
        <name>S-adenosyl-L-methionine</name>
        <dbReference type="ChEBI" id="CHEBI:59789"/>
    </ligand>
</feature>
<dbReference type="PANTHER" id="PTHR46429">
    <property type="entry name" value="23S RRNA (GUANOSINE-2'-O-)-METHYLTRANSFERASE RLMB"/>
    <property type="match status" value="1"/>
</dbReference>
<comment type="caution">
    <text evidence="9">The sequence shown here is derived from an EMBL/GenBank/DDBJ whole genome shotgun (WGS) entry which is preliminary data.</text>
</comment>
<dbReference type="InterPro" id="IPR029064">
    <property type="entry name" value="Ribosomal_eL30-like_sf"/>
</dbReference>
<dbReference type="STRING" id="553385.GCA_000591415_02261"/>
<dbReference type="RefSeq" id="WP_144726684.1">
    <property type="nucleotide sequence ID" value="NZ_CAWOWR010000076.1"/>
</dbReference>
<protein>
    <recommendedName>
        <fullName evidence="6">23S rRNA (guanosine-2'-O-)-methyltransferase RlmB</fullName>
        <ecNumber evidence="6">2.1.1.185</ecNumber>
    </recommendedName>
    <alternativeName>
        <fullName evidence="6">23S rRNA (guanosine2251 2'-O)-methyltransferase</fullName>
    </alternativeName>
    <alternativeName>
        <fullName evidence="6">23S rRNA Gm2251 2'-O-methyltransferase</fullName>
    </alternativeName>
</protein>
<evidence type="ECO:0000256" key="3">
    <source>
        <dbReference type="ARBA" id="ARBA00022603"/>
    </source>
</evidence>
<dbReference type="Pfam" id="PF00588">
    <property type="entry name" value="SpoU_methylase"/>
    <property type="match status" value="1"/>
</dbReference>
<keyword evidence="1 6" id="KW-0963">Cytoplasm</keyword>
<feature type="domain" description="RNA 2-O ribose methyltransferase substrate binding" evidence="8">
    <location>
        <begin position="49"/>
        <end position="125"/>
    </location>
</feature>
<evidence type="ECO:0000313" key="10">
    <source>
        <dbReference type="Proteomes" id="UP000319941"/>
    </source>
</evidence>
<gene>
    <name evidence="6 9" type="primary">rlmB</name>
    <name evidence="9" type="ORF">FQP86_04040</name>
</gene>
<feature type="region of interest" description="Disordered" evidence="7">
    <location>
        <begin position="1"/>
        <end position="44"/>
    </location>
</feature>
<dbReference type="PANTHER" id="PTHR46429:SF1">
    <property type="entry name" value="23S RRNA (GUANOSINE-2'-O-)-METHYLTRANSFERASE RLMB"/>
    <property type="match status" value="1"/>
</dbReference>
<evidence type="ECO:0000313" key="9">
    <source>
        <dbReference type="EMBL" id="TVU72843.1"/>
    </source>
</evidence>
<dbReference type="GO" id="GO:0005829">
    <property type="term" value="C:cytosol"/>
    <property type="evidence" value="ECO:0007669"/>
    <property type="project" value="TreeGrafter"/>
</dbReference>
<feature type="compositionally biased region" description="Basic and acidic residues" evidence="7">
    <location>
        <begin position="14"/>
        <end position="25"/>
    </location>
</feature>
<reference evidence="9 10" key="1">
    <citation type="submission" date="2019-07" db="EMBL/GenBank/DDBJ databases">
        <title>Diversity of Bacteria from Kongsfjorden, Arctic.</title>
        <authorList>
            <person name="Yu Y."/>
        </authorList>
    </citation>
    <scope>NUCLEOTIDE SEQUENCE [LARGE SCALE GENOMIC DNA]</scope>
    <source>
        <strain evidence="9 10">SM1923</strain>
    </source>
</reference>
<evidence type="ECO:0000256" key="1">
    <source>
        <dbReference type="ARBA" id="ARBA00022490"/>
    </source>
</evidence>
<dbReference type="OrthoDB" id="9785673at2"/>
<accession>A0A558HUN9</accession>